<evidence type="ECO:0000259" key="6">
    <source>
        <dbReference type="PROSITE" id="PS51898"/>
    </source>
</evidence>
<evidence type="ECO:0000256" key="3">
    <source>
        <dbReference type="ARBA" id="ARBA00023125"/>
    </source>
</evidence>
<dbReference type="PROSITE" id="PS51898">
    <property type="entry name" value="TYR_RECOMBINASE"/>
    <property type="match status" value="1"/>
</dbReference>
<sequence length="424" mass="46314">MARPPLPLGTWGTITRTEVSPGRWRARAKYRDWDGRTRPVERFGKTGAAAERALKEALRDRAKPTDDISDITRDTTLTDLAALWITKREAEGKLAQGTIDNYNEIIDTVIVPAVGAVRVGEATVGRLDAFIRAVESPNYARLARVVLSGMMKLAAQHDAITHNPVADTTRRTADPKPPRALTIAELQQLRVRIATWSGGNARGGPPRGLDFPDLADCLVGSGGRISEVLAFQKSAIQWADGDTPAMIRITGKVDKRGVFVPQAKSDGAMQWLPMPDFMVAAVKRQIARNLPTDELGLLFPSRTGGPRRTSNIRRQLRAARSTIVYDENGEPDGPEDLFDWVTPHVFRKTVATIIEGVEGMDAAAGQLGHSSPEITRRHYVQRAKVAADMRHALNQLAPVRRPVSGGFQVGETKKGPLPDSRKGA</sequence>
<keyword evidence="4" id="KW-0233">DNA recombination</keyword>
<name>A0ABN3HCU8_9ACTN</name>
<dbReference type="InterPro" id="IPR050808">
    <property type="entry name" value="Phage_Integrase"/>
</dbReference>
<proteinExistence type="inferred from homology"/>
<organism evidence="7 8">
    <name type="scientific">Gordonia cholesterolivorans</name>
    <dbReference type="NCBI Taxonomy" id="559625"/>
    <lineage>
        <taxon>Bacteria</taxon>
        <taxon>Bacillati</taxon>
        <taxon>Actinomycetota</taxon>
        <taxon>Actinomycetes</taxon>
        <taxon>Mycobacteriales</taxon>
        <taxon>Gordoniaceae</taxon>
        <taxon>Gordonia</taxon>
    </lineage>
</organism>
<dbReference type="SUPFAM" id="SSF56349">
    <property type="entry name" value="DNA breaking-rejoining enzymes"/>
    <property type="match status" value="1"/>
</dbReference>
<protein>
    <submittedName>
        <fullName evidence="7">Tyrosine-type recombinase/integrase</fullName>
    </submittedName>
</protein>
<evidence type="ECO:0000256" key="1">
    <source>
        <dbReference type="ARBA" id="ARBA00008857"/>
    </source>
</evidence>
<dbReference type="CDD" id="cd00397">
    <property type="entry name" value="DNA_BRE_C"/>
    <property type="match status" value="1"/>
</dbReference>
<evidence type="ECO:0000313" key="8">
    <source>
        <dbReference type="Proteomes" id="UP001501170"/>
    </source>
</evidence>
<comment type="caution">
    <text evidence="7">The sequence shown here is derived from an EMBL/GenBank/DDBJ whole genome shotgun (WGS) entry which is preliminary data.</text>
</comment>
<keyword evidence="3" id="KW-0238">DNA-binding</keyword>
<dbReference type="InterPro" id="IPR011010">
    <property type="entry name" value="DNA_brk_join_enz"/>
</dbReference>
<evidence type="ECO:0000256" key="5">
    <source>
        <dbReference type="SAM" id="MobiDB-lite"/>
    </source>
</evidence>
<feature type="domain" description="Tyr recombinase" evidence="6">
    <location>
        <begin position="176"/>
        <end position="394"/>
    </location>
</feature>
<evidence type="ECO:0000256" key="2">
    <source>
        <dbReference type="ARBA" id="ARBA00022908"/>
    </source>
</evidence>
<reference evidence="7 8" key="1">
    <citation type="journal article" date="2019" name="Int. J. Syst. Evol. Microbiol.">
        <title>The Global Catalogue of Microorganisms (GCM) 10K type strain sequencing project: providing services to taxonomists for standard genome sequencing and annotation.</title>
        <authorList>
            <consortium name="The Broad Institute Genomics Platform"/>
            <consortium name="The Broad Institute Genome Sequencing Center for Infectious Disease"/>
            <person name="Wu L."/>
            <person name="Ma J."/>
        </authorList>
    </citation>
    <scope>NUCLEOTIDE SEQUENCE [LARGE SCALE GENOMIC DNA]</scope>
    <source>
        <strain evidence="7 8">JCM 16227</strain>
    </source>
</reference>
<dbReference type="InterPro" id="IPR010998">
    <property type="entry name" value="Integrase_recombinase_N"/>
</dbReference>
<evidence type="ECO:0000256" key="4">
    <source>
        <dbReference type="ARBA" id="ARBA00023172"/>
    </source>
</evidence>
<comment type="similarity">
    <text evidence="1">Belongs to the 'phage' integrase family.</text>
</comment>
<dbReference type="InterPro" id="IPR013762">
    <property type="entry name" value="Integrase-like_cat_sf"/>
</dbReference>
<dbReference type="PANTHER" id="PTHR30629:SF2">
    <property type="entry name" value="PROPHAGE INTEGRASE INTS-RELATED"/>
    <property type="match status" value="1"/>
</dbReference>
<evidence type="ECO:0000313" key="7">
    <source>
        <dbReference type="EMBL" id="GAA2376181.1"/>
    </source>
</evidence>
<dbReference type="InterPro" id="IPR002104">
    <property type="entry name" value="Integrase_catalytic"/>
</dbReference>
<dbReference type="Pfam" id="PF00589">
    <property type="entry name" value="Phage_integrase"/>
    <property type="match status" value="1"/>
</dbReference>
<feature type="compositionally biased region" description="Basic and acidic residues" evidence="5">
    <location>
        <begin position="411"/>
        <end position="424"/>
    </location>
</feature>
<dbReference type="PANTHER" id="PTHR30629">
    <property type="entry name" value="PROPHAGE INTEGRASE"/>
    <property type="match status" value="1"/>
</dbReference>
<dbReference type="RefSeq" id="WP_346075638.1">
    <property type="nucleotide sequence ID" value="NZ_BAAARB010000005.1"/>
</dbReference>
<gene>
    <name evidence="7" type="ORF">GCM10009855_14360</name>
</gene>
<dbReference type="Gene3D" id="1.10.443.10">
    <property type="entry name" value="Intergrase catalytic core"/>
    <property type="match status" value="1"/>
</dbReference>
<keyword evidence="8" id="KW-1185">Reference proteome</keyword>
<feature type="region of interest" description="Disordered" evidence="5">
    <location>
        <begin position="403"/>
        <end position="424"/>
    </location>
</feature>
<accession>A0ABN3HCU8</accession>
<keyword evidence="2" id="KW-0229">DNA integration</keyword>
<dbReference type="Gene3D" id="1.10.150.130">
    <property type="match status" value="1"/>
</dbReference>
<dbReference type="Proteomes" id="UP001501170">
    <property type="component" value="Unassembled WGS sequence"/>
</dbReference>
<dbReference type="EMBL" id="BAAARB010000005">
    <property type="protein sequence ID" value="GAA2376181.1"/>
    <property type="molecule type" value="Genomic_DNA"/>
</dbReference>